<proteinExistence type="predicted"/>
<feature type="compositionally biased region" description="Basic and acidic residues" evidence="1">
    <location>
        <begin position="449"/>
        <end position="460"/>
    </location>
</feature>
<name>I7M937_TETTS</name>
<gene>
    <name evidence="2" type="ORF">TTHERM_00411920</name>
</gene>
<keyword evidence="3" id="KW-1185">Reference proteome</keyword>
<dbReference type="RefSeq" id="XP_001020886.3">
    <property type="nucleotide sequence ID" value="XM_001020886.3"/>
</dbReference>
<evidence type="ECO:0000313" key="3">
    <source>
        <dbReference type="Proteomes" id="UP000009168"/>
    </source>
</evidence>
<dbReference type="SUPFAM" id="SSF82199">
    <property type="entry name" value="SET domain"/>
    <property type="match status" value="2"/>
</dbReference>
<protein>
    <submittedName>
        <fullName evidence="2">SET domain protein</fullName>
    </submittedName>
</protein>
<sequence>MNEQINYLLKINSQSIYTQSQFLTHSLNTRSNTHFKKGKKFQQKTKNCFNKMEGVSTQFQQNILLQTDNNSINKELTAKLQKLEKYVNFNNWLKANGVVYDGVEYPVAFGQYGLIGAAATKDIAPLTAFISIPNKIIISYDRARFSELKSFFKQSEDLFSEKENDEAGVNVLTVFFMYERLKGKKSLWHEYFEILENNETILTWTAEEINRIPDPYIQKQAREYKEQVDELWDELKELLHSQPNFFQKATATKELFLWAYNIVMSRCFGYTQKGTSIVPFADCLNHNKYHATYFYIHKEFELNQANKHPQYIIKKRTLDLSIIDPLLANKVTPTLFKNEVFNFIKNYKEDALFNNSSVRSQMIPIVRQINMEQLQKNQDQEIWTSQFFTTSDEEDNDTDSEDEEEKKKAREISTLKLKESSSMREALERVRRYEEKLRNQPKMTQEDEEKAKQERRKADESYQQQLLEKQKKKLELEAKEGKIQQDEELELKNIYYLNEDDYDWYNCQDNQIYFIFASNKPIVKGEQIYNFYGRRTNRYLICWYGFTFQPNEYDSLSFRLFLHKKSEEINENNIKEILYSDYISFEEWENGVKIGEKIVPTDVLSKEFRLKDGLLCDELINYMRINKMQHYNGLDRDLIMLTQPRSINFELRCIEAALIVIKELKNRYLKFSSQVKDMSGSLQGGKNNSIPIQVAHQQFSKILYDGHIRALEKQIALLNISKQILQEVAKGTENFKQIYLRLYPQFETEQDYPANREYLRKYLKAINEGIVTKIKQK</sequence>
<evidence type="ECO:0000313" key="2">
    <source>
        <dbReference type="EMBL" id="EAS00641.3"/>
    </source>
</evidence>
<dbReference type="Gene3D" id="3.90.1410.10">
    <property type="entry name" value="set domain protein methyltransferase, domain 1"/>
    <property type="match status" value="2"/>
</dbReference>
<dbReference type="eggNOG" id="KOG1337">
    <property type="taxonomic scope" value="Eukaryota"/>
</dbReference>
<dbReference type="InParanoid" id="I7M937"/>
<accession>I7M937</accession>
<dbReference type="KEGG" id="tet:TTHERM_00411920"/>
<dbReference type="PANTHER" id="PTHR13271:SF153">
    <property type="entry name" value="SET DOMAIN-CONTAINING PROTEIN"/>
    <property type="match status" value="1"/>
</dbReference>
<dbReference type="Proteomes" id="UP000009168">
    <property type="component" value="Unassembled WGS sequence"/>
</dbReference>
<organism evidence="2 3">
    <name type="scientific">Tetrahymena thermophila (strain SB210)</name>
    <dbReference type="NCBI Taxonomy" id="312017"/>
    <lineage>
        <taxon>Eukaryota</taxon>
        <taxon>Sar</taxon>
        <taxon>Alveolata</taxon>
        <taxon>Ciliophora</taxon>
        <taxon>Intramacronucleata</taxon>
        <taxon>Oligohymenophorea</taxon>
        <taxon>Hymenostomatida</taxon>
        <taxon>Tetrahymenina</taxon>
        <taxon>Tetrahymenidae</taxon>
        <taxon>Tetrahymena</taxon>
    </lineage>
</organism>
<dbReference type="EMBL" id="GG662612">
    <property type="protein sequence ID" value="EAS00641.3"/>
    <property type="molecule type" value="Genomic_DNA"/>
</dbReference>
<dbReference type="InterPro" id="IPR046341">
    <property type="entry name" value="SET_dom_sf"/>
</dbReference>
<feature type="compositionally biased region" description="Acidic residues" evidence="1">
    <location>
        <begin position="391"/>
        <end position="404"/>
    </location>
</feature>
<dbReference type="GeneID" id="7825744"/>
<evidence type="ECO:0000256" key="1">
    <source>
        <dbReference type="SAM" id="MobiDB-lite"/>
    </source>
</evidence>
<reference evidence="3" key="1">
    <citation type="journal article" date="2006" name="PLoS Biol.">
        <title>Macronuclear genome sequence of the ciliate Tetrahymena thermophila, a model eukaryote.</title>
        <authorList>
            <person name="Eisen J.A."/>
            <person name="Coyne R.S."/>
            <person name="Wu M."/>
            <person name="Wu D."/>
            <person name="Thiagarajan M."/>
            <person name="Wortman J.R."/>
            <person name="Badger J.H."/>
            <person name="Ren Q."/>
            <person name="Amedeo P."/>
            <person name="Jones K.M."/>
            <person name="Tallon L.J."/>
            <person name="Delcher A.L."/>
            <person name="Salzberg S.L."/>
            <person name="Silva J.C."/>
            <person name="Haas B.J."/>
            <person name="Majoros W.H."/>
            <person name="Farzad M."/>
            <person name="Carlton J.M."/>
            <person name="Smith R.K. Jr."/>
            <person name="Garg J."/>
            <person name="Pearlman R.E."/>
            <person name="Karrer K.M."/>
            <person name="Sun L."/>
            <person name="Manning G."/>
            <person name="Elde N.C."/>
            <person name="Turkewitz A.P."/>
            <person name="Asai D.J."/>
            <person name="Wilkes D.E."/>
            <person name="Wang Y."/>
            <person name="Cai H."/>
            <person name="Collins K."/>
            <person name="Stewart B.A."/>
            <person name="Lee S.R."/>
            <person name="Wilamowska K."/>
            <person name="Weinberg Z."/>
            <person name="Ruzzo W.L."/>
            <person name="Wloga D."/>
            <person name="Gaertig J."/>
            <person name="Frankel J."/>
            <person name="Tsao C.-C."/>
            <person name="Gorovsky M.A."/>
            <person name="Keeling P.J."/>
            <person name="Waller R.F."/>
            <person name="Patron N.J."/>
            <person name="Cherry J.M."/>
            <person name="Stover N.A."/>
            <person name="Krieger C.J."/>
            <person name="del Toro C."/>
            <person name="Ryder H.F."/>
            <person name="Williamson S.C."/>
            <person name="Barbeau R.A."/>
            <person name="Hamilton E.P."/>
            <person name="Orias E."/>
        </authorList>
    </citation>
    <scope>NUCLEOTIDE SEQUENCE [LARGE SCALE GENOMIC DNA]</scope>
    <source>
        <strain evidence="3">SB210</strain>
    </source>
</reference>
<feature type="region of interest" description="Disordered" evidence="1">
    <location>
        <begin position="387"/>
        <end position="415"/>
    </location>
</feature>
<feature type="region of interest" description="Disordered" evidence="1">
    <location>
        <begin position="433"/>
        <end position="462"/>
    </location>
</feature>
<feature type="compositionally biased region" description="Basic and acidic residues" evidence="1">
    <location>
        <begin position="405"/>
        <end position="415"/>
    </location>
</feature>
<dbReference type="PANTHER" id="PTHR13271">
    <property type="entry name" value="UNCHARACTERIZED PUTATIVE METHYLTRANSFERASE"/>
    <property type="match status" value="1"/>
</dbReference>
<dbReference type="GO" id="GO:0016279">
    <property type="term" value="F:protein-lysine N-methyltransferase activity"/>
    <property type="evidence" value="ECO:0007669"/>
    <property type="project" value="TreeGrafter"/>
</dbReference>
<dbReference type="AlphaFoldDB" id="I7M937"/>
<dbReference type="CDD" id="cd10527">
    <property type="entry name" value="SET_LSMT"/>
    <property type="match status" value="1"/>
</dbReference>
<dbReference type="OrthoDB" id="290386at2759"/>
<dbReference type="InterPro" id="IPR050600">
    <property type="entry name" value="SETD3_SETD6_MTase"/>
</dbReference>